<reference evidence="1" key="2">
    <citation type="journal article" date="2021" name="PeerJ">
        <title>Extensive microbial diversity within the chicken gut microbiome revealed by metagenomics and culture.</title>
        <authorList>
            <person name="Gilroy R."/>
            <person name="Ravi A."/>
            <person name="Getino M."/>
            <person name="Pursley I."/>
            <person name="Horton D.L."/>
            <person name="Alikhan N.F."/>
            <person name="Baker D."/>
            <person name="Gharbi K."/>
            <person name="Hall N."/>
            <person name="Watson M."/>
            <person name="Adriaenssens E.M."/>
            <person name="Foster-Nyarko E."/>
            <person name="Jarju S."/>
            <person name="Secka A."/>
            <person name="Antonio M."/>
            <person name="Oren A."/>
            <person name="Chaudhuri R.R."/>
            <person name="La Ragione R."/>
            <person name="Hildebrand F."/>
            <person name="Pallen M.J."/>
        </authorList>
    </citation>
    <scope>NUCLEOTIDE SEQUENCE</scope>
    <source>
        <strain evidence="1">ChiGjej1B1-19959</strain>
    </source>
</reference>
<dbReference type="AlphaFoldDB" id="A0A9D1IH96"/>
<accession>A0A9D1IH96</accession>
<reference evidence="1" key="1">
    <citation type="submission" date="2020-10" db="EMBL/GenBank/DDBJ databases">
        <authorList>
            <person name="Gilroy R."/>
        </authorList>
    </citation>
    <scope>NUCLEOTIDE SEQUENCE</scope>
    <source>
        <strain evidence="1">ChiGjej1B1-19959</strain>
    </source>
</reference>
<dbReference type="EMBL" id="DVMW01000049">
    <property type="protein sequence ID" value="HIU36651.1"/>
    <property type="molecule type" value="Genomic_DNA"/>
</dbReference>
<evidence type="ECO:0000313" key="2">
    <source>
        <dbReference type="Proteomes" id="UP000824071"/>
    </source>
</evidence>
<gene>
    <name evidence="1" type="ORF">IAC53_08615</name>
</gene>
<dbReference type="Proteomes" id="UP000824071">
    <property type="component" value="Unassembled WGS sequence"/>
</dbReference>
<protein>
    <submittedName>
        <fullName evidence="1">Serine/threonine protein phosphatase</fullName>
    </submittedName>
</protein>
<proteinExistence type="predicted"/>
<organism evidence="1 2">
    <name type="scientific">Candidatus Fimenecus excrementigallinarum</name>
    <dbReference type="NCBI Taxonomy" id="2840816"/>
    <lineage>
        <taxon>Bacteria</taxon>
        <taxon>Bacillati</taxon>
        <taxon>Bacillota</taxon>
        <taxon>Clostridia</taxon>
        <taxon>Candidatus Fimenecus</taxon>
    </lineage>
</organism>
<comment type="caution">
    <text evidence="1">The sequence shown here is derived from an EMBL/GenBank/DDBJ whole genome shotgun (WGS) entry which is preliminary data.</text>
</comment>
<evidence type="ECO:0000313" key="1">
    <source>
        <dbReference type="EMBL" id="HIU36651.1"/>
    </source>
</evidence>
<name>A0A9D1IH96_9FIRM</name>
<sequence>MPLFKRREKAPQAFAAPPALAAPGRAQPVPGHFAAPPTLSGDLCRALREAVPVIDAAVYKLVRLAGGFRAVCENRRYQGALDAFSAAVPSDGANRSLQSFADCYFEQLLTYGTAVAEMVPDETGAVRYLYNAPPHDFLLRRARTDFSRVEVLKNDGAFGRALPHPERFVYAALAAQPGELYGVPALSGLAFVSSVLLKIFNAVGQNWERVGNIRFAVTYKPSGDPSARAYAKERAAQIAEQWGEAMRSREVRDFVAVGDVDVKVIGADNQILDSEVPVRQLLEQIVAKLGLPPYMLGLSWSTTERMAAEQADILTTELEYYRRVLSPVLQEICRTHLRALGCTDRVDIVWDDVTLKDAVAEATARHLDAQTAEIRAKLGLSGEEGDKNAEIV</sequence>